<organism evidence="3">
    <name type="scientific">Bactrocera latifrons</name>
    <name type="common">Malaysian fruit fly</name>
    <name type="synonym">Chaetodacus latifrons</name>
    <dbReference type="NCBI Taxonomy" id="174628"/>
    <lineage>
        <taxon>Eukaryota</taxon>
        <taxon>Metazoa</taxon>
        <taxon>Ecdysozoa</taxon>
        <taxon>Arthropoda</taxon>
        <taxon>Hexapoda</taxon>
        <taxon>Insecta</taxon>
        <taxon>Pterygota</taxon>
        <taxon>Neoptera</taxon>
        <taxon>Endopterygota</taxon>
        <taxon>Diptera</taxon>
        <taxon>Brachycera</taxon>
        <taxon>Muscomorpha</taxon>
        <taxon>Tephritoidea</taxon>
        <taxon>Tephritidae</taxon>
        <taxon>Bactrocera</taxon>
        <taxon>Bactrocera</taxon>
    </lineage>
</organism>
<dbReference type="SUPFAM" id="SSF57667">
    <property type="entry name" value="beta-beta-alpha zinc fingers"/>
    <property type="match status" value="1"/>
</dbReference>
<dbReference type="InterPro" id="IPR013087">
    <property type="entry name" value="Znf_C2H2_type"/>
</dbReference>
<dbReference type="PANTHER" id="PTHR46451:SF1">
    <property type="entry name" value="RAS-RESPONSIVE ELEMENT-BINDING PROTEIN 1"/>
    <property type="match status" value="1"/>
</dbReference>
<accession>A0A0K8W5Z3</accession>
<dbReference type="SMART" id="SM00355">
    <property type="entry name" value="ZnF_C2H2"/>
    <property type="match status" value="2"/>
</dbReference>
<dbReference type="Pfam" id="PF00096">
    <property type="entry name" value="zf-C2H2"/>
    <property type="match status" value="1"/>
</dbReference>
<protein>
    <submittedName>
        <fullName evidence="3">Zinc finger protein 157</fullName>
    </submittedName>
</protein>
<dbReference type="OrthoDB" id="7950901at2759"/>
<dbReference type="PROSITE" id="PS00028">
    <property type="entry name" value="ZINC_FINGER_C2H2_1"/>
    <property type="match status" value="2"/>
</dbReference>
<evidence type="ECO:0000313" key="3">
    <source>
        <dbReference type="EMBL" id="JAI46551.1"/>
    </source>
</evidence>
<keyword evidence="1" id="KW-0479">Metal-binding</keyword>
<keyword evidence="1" id="KW-0863">Zinc-finger</keyword>
<dbReference type="AlphaFoldDB" id="A0A0K8W5Z3"/>
<feature type="non-terminal residue" evidence="3">
    <location>
        <position position="1"/>
    </location>
</feature>
<dbReference type="GO" id="GO:0000978">
    <property type="term" value="F:RNA polymerase II cis-regulatory region sequence-specific DNA binding"/>
    <property type="evidence" value="ECO:0007669"/>
    <property type="project" value="TreeGrafter"/>
</dbReference>
<gene>
    <name evidence="3" type="primary">ZNF157_1</name>
    <name evidence="3" type="ORF">c0_g1_i1</name>
</gene>
<dbReference type="GO" id="GO:0008270">
    <property type="term" value="F:zinc ion binding"/>
    <property type="evidence" value="ECO:0007669"/>
    <property type="project" value="UniProtKB-KW"/>
</dbReference>
<evidence type="ECO:0000259" key="2">
    <source>
        <dbReference type="PROSITE" id="PS50157"/>
    </source>
</evidence>
<dbReference type="GO" id="GO:0001228">
    <property type="term" value="F:DNA-binding transcription activator activity, RNA polymerase II-specific"/>
    <property type="evidence" value="ECO:0007669"/>
    <property type="project" value="TreeGrafter"/>
</dbReference>
<feature type="domain" description="C2H2-type" evidence="2">
    <location>
        <begin position="205"/>
        <end position="232"/>
    </location>
</feature>
<evidence type="ECO:0000256" key="1">
    <source>
        <dbReference type="PROSITE-ProRule" id="PRU00042"/>
    </source>
</evidence>
<reference evidence="3" key="1">
    <citation type="submission" date="2015-06" db="EMBL/GenBank/DDBJ databases">
        <authorList>
            <person name="Hoefler B.C."/>
            <person name="Straight P.D."/>
        </authorList>
    </citation>
    <scope>NUCLEOTIDE SEQUENCE</scope>
</reference>
<feature type="domain" description="C2H2-type" evidence="2">
    <location>
        <begin position="233"/>
        <end position="256"/>
    </location>
</feature>
<proteinExistence type="predicted"/>
<dbReference type="EMBL" id="GDHF01005763">
    <property type="protein sequence ID" value="JAI46551.1"/>
    <property type="molecule type" value="Transcribed_RNA"/>
</dbReference>
<dbReference type="PANTHER" id="PTHR46451">
    <property type="entry name" value="RAS-RESPONSIVE ELEMENT-BINDING PROTEIN 1"/>
    <property type="match status" value="1"/>
</dbReference>
<dbReference type="InterPro" id="IPR052795">
    <property type="entry name" value="RREB1"/>
</dbReference>
<dbReference type="InterPro" id="IPR036236">
    <property type="entry name" value="Znf_C2H2_sf"/>
</dbReference>
<dbReference type="GO" id="GO:0005634">
    <property type="term" value="C:nucleus"/>
    <property type="evidence" value="ECO:0007669"/>
    <property type="project" value="TreeGrafter"/>
</dbReference>
<sequence length="256" mass="29842">TSETSICTSIKTEFFIKTFIKIFNMRILRSQYLKLKAGHSLDDTTATKTKLTAVHDETQIRHTRMASKAIEDVKSMKTVTQATRTRLRHNSVNSSNADILQHALLSAKNNLNKIFPNTAVGQSPIQKRRQTLTCVDDDLLKQQILDALKIKLINTPTDQYTRINVVVRFYDEGTMWYTRFYRSYQDVLWLKIPRGGKTTKTKWHFKCEVCEKKLCSFGTLKSHLNIHMGFFPYRCEDCPKQYPARGTFMRHRKTKH</sequence>
<dbReference type="Gene3D" id="3.30.160.60">
    <property type="entry name" value="Classic Zinc Finger"/>
    <property type="match status" value="1"/>
</dbReference>
<dbReference type="PROSITE" id="PS50157">
    <property type="entry name" value="ZINC_FINGER_C2H2_2"/>
    <property type="match status" value="2"/>
</dbReference>
<name>A0A0K8W5Z3_BACLA</name>
<keyword evidence="1" id="KW-0862">Zinc</keyword>